<evidence type="ECO:0000256" key="1">
    <source>
        <dbReference type="SAM" id="MobiDB-lite"/>
    </source>
</evidence>
<organism evidence="2 3">
    <name type="scientific">Filobasidium floriforme</name>
    <dbReference type="NCBI Taxonomy" id="5210"/>
    <lineage>
        <taxon>Eukaryota</taxon>
        <taxon>Fungi</taxon>
        <taxon>Dikarya</taxon>
        <taxon>Basidiomycota</taxon>
        <taxon>Agaricomycotina</taxon>
        <taxon>Tremellomycetes</taxon>
        <taxon>Filobasidiales</taxon>
        <taxon>Filobasidiaceae</taxon>
        <taxon>Filobasidium</taxon>
    </lineage>
</organism>
<comment type="caution">
    <text evidence="2">The sequence shown here is derived from an EMBL/GenBank/DDBJ whole genome shotgun (WGS) entry which is preliminary data.</text>
</comment>
<reference evidence="2" key="1">
    <citation type="submission" date="2020-04" db="EMBL/GenBank/DDBJ databases">
        <title>Analysis of mating type loci in Filobasidium floriforme.</title>
        <authorList>
            <person name="Nowrousian M."/>
        </authorList>
    </citation>
    <scope>NUCLEOTIDE SEQUENCE</scope>
    <source>
        <strain evidence="2">CBS 6242</strain>
    </source>
</reference>
<evidence type="ECO:0000313" key="2">
    <source>
        <dbReference type="EMBL" id="KAG7528608.1"/>
    </source>
</evidence>
<evidence type="ECO:0000313" key="3">
    <source>
        <dbReference type="Proteomes" id="UP000812966"/>
    </source>
</evidence>
<keyword evidence="3" id="KW-1185">Reference proteome</keyword>
<dbReference type="EMBL" id="JABELV010000176">
    <property type="protein sequence ID" value="KAG7528608.1"/>
    <property type="molecule type" value="Genomic_DNA"/>
</dbReference>
<dbReference type="AlphaFoldDB" id="A0A8K0JFV4"/>
<name>A0A8K0JFV4_9TREE</name>
<accession>A0A8K0JFV4</accession>
<protein>
    <submittedName>
        <fullName evidence="2">Uncharacterized protein</fullName>
    </submittedName>
</protein>
<gene>
    <name evidence="2" type="ORF">FFLO_06062</name>
</gene>
<proteinExistence type="predicted"/>
<feature type="region of interest" description="Disordered" evidence="1">
    <location>
        <begin position="426"/>
        <end position="445"/>
    </location>
</feature>
<sequence length="483" mass="53897">MPGSISHIYREWGTGCPFPLLSKSHHQITCDIESLTQKMLIPFAVLLSGIATTVSARRHASSSEKTFDCYPAGWVRAPDLYPGLSTPADARLYLNGTECNQIVKWEVGLRLKERAILKFAASNVTLPERPVWNESFIVRGADQNSEDEPGLAPILEGGWHSTKGAEDPYHKLMEEYEEKRKDKNLWIIRAVERDIFDYKLELQLHDGSENTSTVNDFDFYAVRQFNVHVPLTNYPPQFGDGVISYSFGDDDVSEVEGMFEYYFSLTKADGDIIDVIAGQSGFLPGGHAQTASSDLQKEVTLARPDNLKPAGAPDHYDIGPWLPACDEGSDANFTVSLSIPNQGQLVSNTAYPVQVTIDKVGNGTEYPVYVKLELASCRNDTWAMGYARNGSQQAVADSCSSISEYGELTRFSLPNGRGLVRRQQPMDQICGPDPERHAEDESEEESFMMRRSMWRMAHGREKSGGKKLERDSWHLPLDLDLAV</sequence>
<dbReference type="Proteomes" id="UP000812966">
    <property type="component" value="Unassembled WGS sequence"/>
</dbReference>